<evidence type="ECO:0000313" key="2">
    <source>
        <dbReference type="Proteomes" id="UP001164390"/>
    </source>
</evidence>
<accession>A0AA46YLJ2</accession>
<dbReference type="RefSeq" id="WP_271634458.1">
    <property type="nucleotide sequence ID" value="NZ_CP094970.1"/>
</dbReference>
<sequence length="132" mass="14585">MPRSRLGIDAALLVIDRNHLLVTQTRDDPTLRLPGGALHDGDDAHHVLTRYASRLGIDVDRRSLKRSTLVPPSTTHQRSVATETIYFETPKAHQMEDHTASDLTWATSRMPGVFTPAASAALTTLHRSGRIE</sequence>
<proteinExistence type="predicted"/>
<name>A0AA46YLJ2_9ACTN</name>
<evidence type="ECO:0000313" key="1">
    <source>
        <dbReference type="EMBL" id="UYM05639.1"/>
    </source>
</evidence>
<gene>
    <name evidence="1" type="ORF">L0C25_00705</name>
</gene>
<dbReference type="KEGG" id="sgrg:L0C25_00705"/>
<organism evidence="1 2">
    <name type="scientific">Solicola gregarius</name>
    <dbReference type="NCBI Taxonomy" id="2908642"/>
    <lineage>
        <taxon>Bacteria</taxon>
        <taxon>Bacillati</taxon>
        <taxon>Actinomycetota</taxon>
        <taxon>Actinomycetes</taxon>
        <taxon>Propionibacteriales</taxon>
        <taxon>Nocardioidaceae</taxon>
        <taxon>Solicola</taxon>
    </lineage>
</organism>
<evidence type="ECO:0008006" key="3">
    <source>
        <dbReference type="Google" id="ProtNLM"/>
    </source>
</evidence>
<keyword evidence="2" id="KW-1185">Reference proteome</keyword>
<protein>
    <recommendedName>
        <fullName evidence="3">Nudix hydrolase domain-containing protein</fullName>
    </recommendedName>
</protein>
<dbReference type="AlphaFoldDB" id="A0AA46YLJ2"/>
<dbReference type="Proteomes" id="UP001164390">
    <property type="component" value="Chromosome"/>
</dbReference>
<dbReference type="EMBL" id="CP094970">
    <property type="protein sequence ID" value="UYM05639.1"/>
    <property type="molecule type" value="Genomic_DNA"/>
</dbReference>
<reference evidence="1" key="1">
    <citation type="submission" date="2022-01" db="EMBL/GenBank/DDBJ databases">
        <title>Nocardioidaceae gen. sp. A5X3R13.</title>
        <authorList>
            <person name="Lopez Marin M.A."/>
            <person name="Uhlik O."/>
        </authorList>
    </citation>
    <scope>NUCLEOTIDE SEQUENCE</scope>
    <source>
        <strain evidence="1">A5X3R13</strain>
    </source>
</reference>